<accession>A0A1W6LPE2</accession>
<dbReference type="OrthoDB" id="9806135at2"/>
<sequence>MTMLLGKKVGMTRIYDDDGSIKPVTVIEAGPCIVTQVKTEQTDGYEAVQIGFDDIKPSRAKKPMVGHYKKAGAAPKKFVREMRLKGDSGSDFELGQQIKVDVFDGTKYVDVVGTSKGKGFAGGMKRHGFGGFPATHGTERKHRANGSLASFASDAGKGGNIKKGKKMSGHTGNVKVTTKNHELVSIDSDKNLLVVKGAVPGPSGGYVIVKTAKTAKNKQ</sequence>
<gene>
    <name evidence="7 11" type="primary">rplC</name>
    <name evidence="11" type="ORF">STSP1_02070</name>
</gene>
<dbReference type="RefSeq" id="WP_085756275.1">
    <property type="nucleotide sequence ID" value="NZ_CP021023.1"/>
</dbReference>
<dbReference type="Pfam" id="PF00297">
    <property type="entry name" value="Ribosomal_L3"/>
    <property type="match status" value="1"/>
</dbReference>
<dbReference type="STRING" id="1941349.STSP1_02070"/>
<keyword evidence="5 7" id="KW-0687">Ribonucleoprotein</keyword>
<dbReference type="GO" id="GO:0019843">
    <property type="term" value="F:rRNA binding"/>
    <property type="evidence" value="ECO:0007669"/>
    <property type="project" value="UniProtKB-UniRule"/>
</dbReference>
<dbReference type="GO" id="GO:0003735">
    <property type="term" value="F:structural constituent of ribosome"/>
    <property type="evidence" value="ECO:0007669"/>
    <property type="project" value="UniProtKB-UniRule"/>
</dbReference>
<evidence type="ECO:0000256" key="2">
    <source>
        <dbReference type="ARBA" id="ARBA00022730"/>
    </source>
</evidence>
<dbReference type="Proteomes" id="UP000193334">
    <property type="component" value="Chromosome"/>
</dbReference>
<evidence type="ECO:0000256" key="8">
    <source>
        <dbReference type="RuleBase" id="RU003905"/>
    </source>
</evidence>
<comment type="subunit">
    <text evidence="7 9">Part of the 50S ribosomal subunit. Forms a cluster with proteins L14 and L19.</text>
</comment>
<evidence type="ECO:0000256" key="7">
    <source>
        <dbReference type="HAMAP-Rule" id="MF_01325"/>
    </source>
</evidence>
<dbReference type="PANTHER" id="PTHR11229:SF16">
    <property type="entry name" value="LARGE RIBOSOMAL SUBUNIT PROTEIN UL3C"/>
    <property type="match status" value="1"/>
</dbReference>
<dbReference type="InterPro" id="IPR009000">
    <property type="entry name" value="Transl_B-barrel_sf"/>
</dbReference>
<comment type="function">
    <text evidence="7 9">One of the primary rRNA binding proteins, it binds directly near the 3'-end of the 23S rRNA, where it nucleates assembly of the 50S subunit.</text>
</comment>
<proteinExistence type="inferred from homology"/>
<dbReference type="Gene3D" id="3.30.160.810">
    <property type="match status" value="1"/>
</dbReference>
<dbReference type="SUPFAM" id="SSF50447">
    <property type="entry name" value="Translation proteins"/>
    <property type="match status" value="1"/>
</dbReference>
<dbReference type="GO" id="GO:0006412">
    <property type="term" value="P:translation"/>
    <property type="evidence" value="ECO:0007669"/>
    <property type="project" value="UniProtKB-UniRule"/>
</dbReference>
<keyword evidence="2 7" id="KW-0699">rRNA-binding</keyword>
<evidence type="ECO:0000313" key="11">
    <source>
        <dbReference type="EMBL" id="ARN57649.1"/>
    </source>
</evidence>
<dbReference type="InterPro" id="IPR000597">
    <property type="entry name" value="Ribosomal_uL3"/>
</dbReference>
<evidence type="ECO:0000256" key="10">
    <source>
        <dbReference type="SAM" id="MobiDB-lite"/>
    </source>
</evidence>
<feature type="region of interest" description="Disordered" evidence="10">
    <location>
        <begin position="150"/>
        <end position="173"/>
    </location>
</feature>
<dbReference type="AlphaFoldDB" id="A0A1W6LPE2"/>
<name>A0A1W6LPE2_9BACT</name>
<dbReference type="GO" id="GO:0022625">
    <property type="term" value="C:cytosolic large ribosomal subunit"/>
    <property type="evidence" value="ECO:0007669"/>
    <property type="project" value="TreeGrafter"/>
</dbReference>
<evidence type="ECO:0000313" key="12">
    <source>
        <dbReference type="Proteomes" id="UP000193334"/>
    </source>
</evidence>
<dbReference type="PROSITE" id="PS00474">
    <property type="entry name" value="RIBOSOMAL_L3"/>
    <property type="match status" value="1"/>
</dbReference>
<dbReference type="KEGG" id="pbp:STSP1_02070"/>
<evidence type="ECO:0000256" key="5">
    <source>
        <dbReference type="ARBA" id="ARBA00023274"/>
    </source>
</evidence>
<keyword evidence="3 7" id="KW-0694">RNA-binding</keyword>
<keyword evidence="4 7" id="KW-0689">Ribosomal protein</keyword>
<dbReference type="FunFam" id="2.40.30.10:FF:000004">
    <property type="entry name" value="50S ribosomal protein L3"/>
    <property type="match status" value="1"/>
</dbReference>
<keyword evidence="12" id="KW-1185">Reference proteome</keyword>
<dbReference type="Gene3D" id="2.40.30.10">
    <property type="entry name" value="Translation factors"/>
    <property type="match status" value="1"/>
</dbReference>
<evidence type="ECO:0000256" key="3">
    <source>
        <dbReference type="ARBA" id="ARBA00022884"/>
    </source>
</evidence>
<dbReference type="InterPro" id="IPR019926">
    <property type="entry name" value="Ribosomal_uL3_CS"/>
</dbReference>
<protein>
    <recommendedName>
        <fullName evidence="6 7">Large ribosomal subunit protein uL3</fullName>
    </recommendedName>
</protein>
<dbReference type="InterPro" id="IPR019927">
    <property type="entry name" value="Ribosomal_uL3_bac/org-type"/>
</dbReference>
<evidence type="ECO:0000256" key="6">
    <source>
        <dbReference type="ARBA" id="ARBA00035243"/>
    </source>
</evidence>
<dbReference type="PANTHER" id="PTHR11229">
    <property type="entry name" value="50S RIBOSOMAL PROTEIN L3"/>
    <property type="match status" value="1"/>
</dbReference>
<dbReference type="HAMAP" id="MF_01325_B">
    <property type="entry name" value="Ribosomal_uL3_B"/>
    <property type="match status" value="1"/>
</dbReference>
<dbReference type="EMBL" id="CP021023">
    <property type="protein sequence ID" value="ARN57649.1"/>
    <property type="molecule type" value="Genomic_DNA"/>
</dbReference>
<dbReference type="FunFam" id="3.30.160.810:FF:000001">
    <property type="entry name" value="50S ribosomal protein L3"/>
    <property type="match status" value="1"/>
</dbReference>
<organism evidence="11 12">
    <name type="scientific">Sedimentisphaera salicampi</name>
    <dbReference type="NCBI Taxonomy" id="1941349"/>
    <lineage>
        <taxon>Bacteria</taxon>
        <taxon>Pseudomonadati</taxon>
        <taxon>Planctomycetota</taxon>
        <taxon>Phycisphaerae</taxon>
        <taxon>Sedimentisphaerales</taxon>
        <taxon>Sedimentisphaeraceae</taxon>
        <taxon>Sedimentisphaera</taxon>
    </lineage>
</organism>
<evidence type="ECO:0000256" key="9">
    <source>
        <dbReference type="RuleBase" id="RU003906"/>
    </source>
</evidence>
<evidence type="ECO:0000256" key="4">
    <source>
        <dbReference type="ARBA" id="ARBA00022980"/>
    </source>
</evidence>
<reference evidence="12" key="1">
    <citation type="submission" date="2017-04" db="EMBL/GenBank/DDBJ databases">
        <title>Comparative genomics and description of representatives of a novel lineage of planctomycetes thriving in anoxic sediments.</title>
        <authorList>
            <person name="Spring S."/>
            <person name="Bunk B."/>
            <person name="Sproer C."/>
        </authorList>
    </citation>
    <scope>NUCLEOTIDE SEQUENCE [LARGE SCALE GENOMIC DNA]</scope>
    <source>
        <strain evidence="12">ST-PulAB-D4</strain>
    </source>
</reference>
<comment type="similarity">
    <text evidence="1 7 8">Belongs to the universal ribosomal protein uL3 family.</text>
</comment>
<evidence type="ECO:0000256" key="1">
    <source>
        <dbReference type="ARBA" id="ARBA00006540"/>
    </source>
</evidence>
<dbReference type="NCBIfam" id="TIGR03625">
    <property type="entry name" value="L3_bact"/>
    <property type="match status" value="1"/>
</dbReference>